<reference evidence="2 3" key="1">
    <citation type="submission" date="2016-02" db="EMBL/GenBank/DDBJ databases">
        <title>Genome analysis of coral dinoflagellate symbionts highlights evolutionary adaptations to a symbiotic lifestyle.</title>
        <authorList>
            <person name="Aranda M."/>
            <person name="Li Y."/>
            <person name="Liew Y.J."/>
            <person name="Baumgarten S."/>
            <person name="Simakov O."/>
            <person name="Wilson M."/>
            <person name="Piel J."/>
            <person name="Ashoor H."/>
            <person name="Bougouffa S."/>
            <person name="Bajic V.B."/>
            <person name="Ryu T."/>
            <person name="Ravasi T."/>
            <person name="Bayer T."/>
            <person name="Micklem G."/>
            <person name="Kim H."/>
            <person name="Bhak J."/>
            <person name="Lajeunesse T.C."/>
            <person name="Voolstra C.R."/>
        </authorList>
    </citation>
    <scope>NUCLEOTIDE SEQUENCE [LARGE SCALE GENOMIC DNA]</scope>
    <source>
        <strain evidence="2 3">CCMP2467</strain>
    </source>
</reference>
<dbReference type="EMBL" id="LSRX01000886">
    <property type="protein sequence ID" value="OLP87007.1"/>
    <property type="molecule type" value="Genomic_DNA"/>
</dbReference>
<name>A0A1Q9CVS5_SYMMI</name>
<organism evidence="2 3">
    <name type="scientific">Symbiodinium microadriaticum</name>
    <name type="common">Dinoflagellate</name>
    <name type="synonym">Zooxanthella microadriatica</name>
    <dbReference type="NCBI Taxonomy" id="2951"/>
    <lineage>
        <taxon>Eukaryota</taxon>
        <taxon>Sar</taxon>
        <taxon>Alveolata</taxon>
        <taxon>Dinophyceae</taxon>
        <taxon>Suessiales</taxon>
        <taxon>Symbiodiniaceae</taxon>
        <taxon>Symbiodinium</taxon>
    </lineage>
</organism>
<dbReference type="AlphaFoldDB" id="A0A1Q9CVS5"/>
<evidence type="ECO:0000313" key="3">
    <source>
        <dbReference type="Proteomes" id="UP000186817"/>
    </source>
</evidence>
<proteinExistence type="predicted"/>
<dbReference type="Proteomes" id="UP000186817">
    <property type="component" value="Unassembled WGS sequence"/>
</dbReference>
<accession>A0A1Q9CVS5</accession>
<gene>
    <name evidence="2" type="ORF">AK812_SmicGene31822</name>
</gene>
<evidence type="ECO:0000313" key="2">
    <source>
        <dbReference type="EMBL" id="OLP87007.1"/>
    </source>
</evidence>
<feature type="region of interest" description="Disordered" evidence="1">
    <location>
        <begin position="306"/>
        <end position="332"/>
    </location>
</feature>
<feature type="region of interest" description="Disordered" evidence="1">
    <location>
        <begin position="81"/>
        <end position="101"/>
    </location>
</feature>
<keyword evidence="3" id="KW-1185">Reference proteome</keyword>
<dbReference type="OrthoDB" id="426830at2759"/>
<comment type="caution">
    <text evidence="2">The sequence shown here is derived from an EMBL/GenBank/DDBJ whole genome shotgun (WGS) entry which is preliminary data.</text>
</comment>
<evidence type="ECO:0000256" key="1">
    <source>
        <dbReference type="SAM" id="MobiDB-lite"/>
    </source>
</evidence>
<feature type="compositionally biased region" description="Low complexity" evidence="1">
    <location>
        <begin position="87"/>
        <end position="96"/>
    </location>
</feature>
<sequence>MDESPITRWESEWLVAVTQDALHADCHDLRSRVTKKQILRICKFRDSVKIVPQKQTTARNALGEICCVGCGGIDGRGRPRKAVMPLSTSSSSSASGSEDDVLPRRARGTITITFEGEEYKSHQALLPVAYREMVMRWADRLGFTNSRLWASFAYFVLLLASVQPEGFFSADARAKLEAALAAVPPLHLQLMTTGSAQGVFPCLDTFSRGRPRFSARMYKRLFPHSRQYTAEKLSAWLLLECCFRYAGEPRILEEFLFTDDALPRLRDALGDGLCESNAESVAEFLQSVFVQQATLRSSVRAAFATRDGRRRTDRSTVQRAGQRKAPRTGNDVMPKRVAADSRYFDNMVAALVPWSRQSIVTGQALHKVLDLVDAFSQHQPDDASNFDALKRSMNTLLTRQANFTFFPVVNM</sequence>
<protein>
    <submittedName>
        <fullName evidence="2">Uncharacterized protein</fullName>
    </submittedName>
</protein>